<keyword evidence="4" id="KW-1185">Reference proteome</keyword>
<protein>
    <recommendedName>
        <fullName evidence="2">DUF1266 domain-containing protein</fullName>
    </recommendedName>
</protein>
<organism evidence="3 4">
    <name type="scientific">Myxococcus stipitatus (strain DSM 14675 / JCM 12634 / Mx s8)</name>
    <dbReference type="NCBI Taxonomy" id="1278073"/>
    <lineage>
        <taxon>Bacteria</taxon>
        <taxon>Pseudomonadati</taxon>
        <taxon>Myxococcota</taxon>
        <taxon>Myxococcia</taxon>
        <taxon>Myxococcales</taxon>
        <taxon>Cystobacterineae</taxon>
        <taxon>Myxococcaceae</taxon>
        <taxon>Myxococcus</taxon>
    </lineage>
</organism>
<feature type="domain" description="DUF1266" evidence="2">
    <location>
        <begin position="79"/>
        <end position="248"/>
    </location>
</feature>
<dbReference type="EMBL" id="CP004025">
    <property type="protein sequence ID" value="AGC44959.1"/>
    <property type="molecule type" value="Genomic_DNA"/>
</dbReference>
<dbReference type="RefSeq" id="WP_015349219.1">
    <property type="nucleotide sequence ID" value="NC_020126.1"/>
</dbReference>
<evidence type="ECO:0000256" key="1">
    <source>
        <dbReference type="SAM" id="Phobius"/>
    </source>
</evidence>
<evidence type="ECO:0000313" key="3">
    <source>
        <dbReference type="EMBL" id="AGC44959.1"/>
    </source>
</evidence>
<keyword evidence="1" id="KW-0812">Transmembrane</keyword>
<dbReference type="STRING" id="1278073.MYSTI_03653"/>
<evidence type="ECO:0000259" key="2">
    <source>
        <dbReference type="Pfam" id="PF06889"/>
    </source>
</evidence>
<sequence>MNGNHIILLVVVLGVALYWLPKILFFVRTLKSFLTNPKVNLPPQQLFGLLLGAVNAEQITAYWNSLETGVPSLRLRTGLSEWWGVYNRQTAADQVEKLLSSGHRVTFDAALRQLANVSPDQWEQVAKSGGEALSNLGASLASLKEDKTTFTAEDLARGTLAWDLGRAVVVTRMSYDLKFLDESQAWAFIARASELARAQFSSWEQWGKSYLLGRAMWNGSEDGMLSGLASITAECQVAPDGPWTKLAWQAESGQGSEHASKLGT</sequence>
<dbReference type="eggNOG" id="ENOG5033ENS">
    <property type="taxonomic scope" value="Bacteria"/>
</dbReference>
<dbReference type="KEGG" id="msd:MYSTI_03653"/>
<feature type="transmembrane region" description="Helical" evidence="1">
    <location>
        <begin position="6"/>
        <end position="27"/>
    </location>
</feature>
<proteinExistence type="predicted"/>
<gene>
    <name evidence="3" type="ordered locus">MYSTI_03653</name>
</gene>
<dbReference type="PATRIC" id="fig|1278073.3.peg.3714"/>
<evidence type="ECO:0000313" key="4">
    <source>
        <dbReference type="Proteomes" id="UP000011131"/>
    </source>
</evidence>
<name>L7UEV5_MYXSD</name>
<dbReference type="OrthoDB" id="6177842at2"/>
<dbReference type="Proteomes" id="UP000011131">
    <property type="component" value="Chromosome"/>
</dbReference>
<dbReference type="AlphaFoldDB" id="L7UEV5"/>
<dbReference type="HOGENOM" id="CLU_080149_0_0_7"/>
<accession>L7UEV5</accession>
<dbReference type="InterPro" id="IPR009677">
    <property type="entry name" value="DUF1266"/>
</dbReference>
<dbReference type="Pfam" id="PF06889">
    <property type="entry name" value="DUF1266"/>
    <property type="match status" value="1"/>
</dbReference>
<reference evidence="3 4" key="1">
    <citation type="journal article" date="2013" name="Genome Announc.">
        <title>Complete genome sequence of Myxococcus stipitatus strain DSM 14675, a fruiting myxobacterium.</title>
        <authorList>
            <person name="Huntley S."/>
            <person name="Kneip S."/>
            <person name="Treuner-Lange A."/>
            <person name="Sogaard-Andersen L."/>
        </authorList>
    </citation>
    <scope>NUCLEOTIDE SEQUENCE [LARGE SCALE GENOMIC DNA]</scope>
    <source>
        <strain evidence="4">DSM 14675 / JCM 12634 / Mx s8</strain>
    </source>
</reference>
<keyword evidence="1" id="KW-0472">Membrane</keyword>
<keyword evidence="1" id="KW-1133">Transmembrane helix</keyword>